<evidence type="ECO:0000256" key="7">
    <source>
        <dbReference type="ARBA" id="ARBA00024701"/>
    </source>
</evidence>
<name>A0ABV1IWE8_9FIRM</name>
<reference evidence="9 10" key="1">
    <citation type="submission" date="2024-04" db="EMBL/GenBank/DDBJ databases">
        <title>Human intestinal bacterial collection.</title>
        <authorList>
            <person name="Pauvert C."/>
            <person name="Hitch T.C.A."/>
            <person name="Clavel T."/>
        </authorList>
    </citation>
    <scope>NUCLEOTIDE SEQUENCE [LARGE SCALE GENOMIC DNA]</scope>
    <source>
        <strain evidence="9 10">CLA-AA-H249</strain>
    </source>
</reference>
<evidence type="ECO:0000256" key="3">
    <source>
        <dbReference type="ARBA" id="ARBA00023015"/>
    </source>
</evidence>
<dbReference type="InterPro" id="IPR000943">
    <property type="entry name" value="RNA_pol_sigma70"/>
</dbReference>
<organism evidence="9 10">
    <name type="scientific">Anaerostipes amylophilus</name>
    <dbReference type="NCBI Taxonomy" id="2981779"/>
    <lineage>
        <taxon>Bacteria</taxon>
        <taxon>Bacillati</taxon>
        <taxon>Bacillota</taxon>
        <taxon>Clostridia</taxon>
        <taxon>Lachnospirales</taxon>
        <taxon>Lachnospiraceae</taxon>
        <taxon>Anaerostipes</taxon>
    </lineage>
</organism>
<dbReference type="PANTHER" id="PTHR30385:SF1">
    <property type="entry name" value="RNA POLYMERASE SIGMA-H FACTOR"/>
    <property type="match status" value="1"/>
</dbReference>
<evidence type="ECO:0000256" key="1">
    <source>
        <dbReference type="ARBA" id="ARBA00007788"/>
    </source>
</evidence>
<evidence type="ECO:0000256" key="2">
    <source>
        <dbReference type="ARBA" id="ARBA00021245"/>
    </source>
</evidence>
<dbReference type="InterPro" id="IPR036388">
    <property type="entry name" value="WH-like_DNA-bd_sf"/>
</dbReference>
<dbReference type="PROSITE" id="PS00715">
    <property type="entry name" value="SIGMA70_1"/>
    <property type="match status" value="1"/>
</dbReference>
<feature type="domain" description="RNA polymerase sigma-70" evidence="8">
    <location>
        <begin position="51"/>
        <end position="64"/>
    </location>
</feature>
<protein>
    <recommendedName>
        <fullName evidence="2">RNA polymerase sigma factor SigS</fullName>
    </recommendedName>
</protein>
<comment type="similarity">
    <text evidence="1">Belongs to the sigma-70 factor family.</text>
</comment>
<dbReference type="Gene3D" id="1.20.120.1810">
    <property type="match status" value="1"/>
</dbReference>
<dbReference type="Proteomes" id="UP001482154">
    <property type="component" value="Unassembled WGS sequence"/>
</dbReference>
<dbReference type="Pfam" id="PF04542">
    <property type="entry name" value="Sigma70_r2"/>
    <property type="match status" value="1"/>
</dbReference>
<keyword evidence="6" id="KW-0804">Transcription</keyword>
<dbReference type="EMBL" id="JBBNIN010000015">
    <property type="protein sequence ID" value="MEQ2711549.1"/>
    <property type="molecule type" value="Genomic_DNA"/>
</dbReference>
<evidence type="ECO:0000259" key="8">
    <source>
        <dbReference type="PROSITE" id="PS00715"/>
    </source>
</evidence>
<dbReference type="SUPFAM" id="SSF88946">
    <property type="entry name" value="Sigma2 domain of RNA polymerase sigma factors"/>
    <property type="match status" value="1"/>
</dbReference>
<proteinExistence type="inferred from homology"/>
<keyword evidence="10" id="KW-1185">Reference proteome</keyword>
<dbReference type="PIRSF" id="PIRSF002939">
    <property type="entry name" value="RNA_polymerase_sigma-H_factor"/>
    <property type="match status" value="1"/>
</dbReference>
<gene>
    <name evidence="9" type="ORF">AAAU51_10240</name>
</gene>
<dbReference type="PANTHER" id="PTHR30385">
    <property type="entry name" value="SIGMA FACTOR F FLAGELLAR"/>
    <property type="match status" value="1"/>
</dbReference>
<evidence type="ECO:0000256" key="4">
    <source>
        <dbReference type="ARBA" id="ARBA00023082"/>
    </source>
</evidence>
<keyword evidence="4" id="KW-0731">Sigma factor</keyword>
<comment type="caution">
    <text evidence="9">The sequence shown here is derived from an EMBL/GenBank/DDBJ whole genome shotgun (WGS) entry which is preliminary data.</text>
</comment>
<evidence type="ECO:0000256" key="6">
    <source>
        <dbReference type="ARBA" id="ARBA00023163"/>
    </source>
</evidence>
<dbReference type="Gene3D" id="1.10.10.10">
    <property type="entry name" value="Winged helix-like DNA-binding domain superfamily/Winged helix DNA-binding domain"/>
    <property type="match status" value="1"/>
</dbReference>
<dbReference type="InterPro" id="IPR014284">
    <property type="entry name" value="RNA_pol_sigma-70_dom"/>
</dbReference>
<comment type="function">
    <text evidence="7">Sigma factors are initiation factors that promote the attachment of RNA polymerase to specific initiation sites and are then released. Sigma-S contributes to the protection against external stress, thus playing a role in cellular fitness and survival.</text>
</comment>
<keyword evidence="5" id="KW-0238">DNA-binding</keyword>
<accession>A0ABV1IWE8</accession>
<dbReference type="InterPro" id="IPR016032">
    <property type="entry name" value="Sig_transdc_resp-reg_C-effctor"/>
</dbReference>
<keyword evidence="3" id="KW-0805">Transcription regulation</keyword>
<evidence type="ECO:0000256" key="5">
    <source>
        <dbReference type="ARBA" id="ARBA00023125"/>
    </source>
</evidence>
<dbReference type="InterPro" id="IPR013325">
    <property type="entry name" value="RNA_pol_sigma_r2"/>
</dbReference>
<evidence type="ECO:0000313" key="10">
    <source>
        <dbReference type="Proteomes" id="UP001482154"/>
    </source>
</evidence>
<dbReference type="InterPro" id="IPR007627">
    <property type="entry name" value="RNA_pol_sigma70_r2"/>
</dbReference>
<dbReference type="InterPro" id="IPR016371">
    <property type="entry name" value="RNA_pol_sigma-H_factor"/>
</dbReference>
<sequence>MNELRTISDEELLRQIHGGSDDAMECLLEKYRDMVRKEARKFFLAGGDEEDLIQEGMIGLFKAITSYQEGKSTSFSTFAYLCVHRQIYTTITAFNRKKHIPLNTSISLFEYKDQGNEFALDEILENPDETPEESLLRKEEIKDYYQKINQKLSKFEKQVMYYYLNGDNYTVIAKKLGKTDKSIDNAIQRIRKKIKSDERK</sequence>
<dbReference type="RefSeq" id="WP_022375389.1">
    <property type="nucleotide sequence ID" value="NZ_JBBNIN010000015.1"/>
</dbReference>
<evidence type="ECO:0000313" key="9">
    <source>
        <dbReference type="EMBL" id="MEQ2711549.1"/>
    </source>
</evidence>
<dbReference type="NCBIfam" id="TIGR02937">
    <property type="entry name" value="sigma70-ECF"/>
    <property type="match status" value="1"/>
</dbReference>
<dbReference type="SUPFAM" id="SSF46894">
    <property type="entry name" value="C-terminal effector domain of the bipartite response regulators"/>
    <property type="match status" value="1"/>
</dbReference>